<dbReference type="SUPFAM" id="SSF52540">
    <property type="entry name" value="P-loop containing nucleoside triphosphate hydrolases"/>
    <property type="match status" value="1"/>
</dbReference>
<accession>A0ABW1ZDT4</accession>
<proteinExistence type="predicted"/>
<dbReference type="Pfam" id="PF03976">
    <property type="entry name" value="PPK2"/>
    <property type="match status" value="1"/>
</dbReference>
<evidence type="ECO:0000313" key="3">
    <source>
        <dbReference type="Proteomes" id="UP001596391"/>
    </source>
</evidence>
<name>A0ABW1ZDT4_9BACT</name>
<keyword evidence="2" id="KW-0808">Transferase</keyword>
<dbReference type="InterPro" id="IPR022300">
    <property type="entry name" value="PPK2-rel_1"/>
</dbReference>
<dbReference type="Gene3D" id="3.40.50.300">
    <property type="entry name" value="P-loop containing nucleotide triphosphate hydrolases"/>
    <property type="match status" value="1"/>
</dbReference>
<sequence>MKIASSFLVKPHDKVKLGSLRTKIHTGVKDEHAASDVVKQHRKQLEDLQEIFYATQQNSILVVLQGMDTAGKDGTIRHIFSGINPQGCDVASFKVPTPIEQRHDFLWRCHQQVPARGIIGIFNRSHYEDVLSPRVHGQITKKTARERMQQINDWEQMLVENGTVVLKFFLHISQEEQTERLQARIDTPEKHWKLSPSDFSERLYWDGYVEAYEDILRHTSKKHAPWFVIPADHKWYRDVAVSKVLLETMQSLKMKMPKPQFDPTGLNLDKETPEAIALKVKMRVNKGAVEAEHDSLTAGGGERGSR</sequence>
<gene>
    <name evidence="2" type="ORF">ACFQBQ_15125</name>
</gene>
<dbReference type="GO" id="GO:0016301">
    <property type="term" value="F:kinase activity"/>
    <property type="evidence" value="ECO:0007669"/>
    <property type="project" value="UniProtKB-KW"/>
</dbReference>
<dbReference type="Proteomes" id="UP001596391">
    <property type="component" value="Unassembled WGS sequence"/>
</dbReference>
<dbReference type="InterPro" id="IPR027417">
    <property type="entry name" value="P-loop_NTPase"/>
</dbReference>
<dbReference type="InterPro" id="IPR022488">
    <property type="entry name" value="PPK2-related"/>
</dbReference>
<dbReference type="PANTHER" id="PTHR34383">
    <property type="entry name" value="POLYPHOSPHATE:AMP PHOSPHOTRANSFERASE-RELATED"/>
    <property type="match status" value="1"/>
</dbReference>
<comment type="caution">
    <text evidence="2">The sequence shown here is derived from an EMBL/GenBank/DDBJ whole genome shotgun (WGS) entry which is preliminary data.</text>
</comment>
<dbReference type="RefSeq" id="WP_263371176.1">
    <property type="nucleotide sequence ID" value="NZ_JAGSYD010000002.1"/>
</dbReference>
<dbReference type="PANTHER" id="PTHR34383:SF3">
    <property type="entry name" value="POLYPHOSPHATE:AMP PHOSPHOTRANSFERASE"/>
    <property type="match status" value="1"/>
</dbReference>
<keyword evidence="2" id="KW-0418">Kinase</keyword>
<reference evidence="3" key="1">
    <citation type="journal article" date="2019" name="Int. J. Syst. Evol. Microbiol.">
        <title>The Global Catalogue of Microorganisms (GCM) 10K type strain sequencing project: providing services to taxonomists for standard genome sequencing and annotation.</title>
        <authorList>
            <consortium name="The Broad Institute Genomics Platform"/>
            <consortium name="The Broad Institute Genome Sequencing Center for Infectious Disease"/>
            <person name="Wu L."/>
            <person name="Ma J."/>
        </authorList>
    </citation>
    <scope>NUCLEOTIDE SEQUENCE [LARGE SCALE GENOMIC DNA]</scope>
    <source>
        <strain evidence="3">CGMCC 1.16026</strain>
    </source>
</reference>
<keyword evidence="3" id="KW-1185">Reference proteome</keyword>
<dbReference type="EMBL" id="JBHSWI010000001">
    <property type="protein sequence ID" value="MFC6646886.1"/>
    <property type="molecule type" value="Genomic_DNA"/>
</dbReference>
<organism evidence="2 3">
    <name type="scientific">Granulicella cerasi</name>
    <dbReference type="NCBI Taxonomy" id="741063"/>
    <lineage>
        <taxon>Bacteria</taxon>
        <taxon>Pseudomonadati</taxon>
        <taxon>Acidobacteriota</taxon>
        <taxon>Terriglobia</taxon>
        <taxon>Terriglobales</taxon>
        <taxon>Acidobacteriaceae</taxon>
        <taxon>Granulicella</taxon>
    </lineage>
</organism>
<evidence type="ECO:0000313" key="2">
    <source>
        <dbReference type="EMBL" id="MFC6646886.1"/>
    </source>
</evidence>
<evidence type="ECO:0000259" key="1">
    <source>
        <dbReference type="Pfam" id="PF03976"/>
    </source>
</evidence>
<protein>
    <submittedName>
        <fullName evidence="2">Polyphosphate kinase 2 family protein</fullName>
    </submittedName>
</protein>
<dbReference type="NCBIfam" id="TIGR03709">
    <property type="entry name" value="PPK2_rel_1"/>
    <property type="match status" value="1"/>
</dbReference>
<feature type="domain" description="Polyphosphate kinase-2-related" evidence="1">
    <location>
        <begin position="36"/>
        <end position="254"/>
    </location>
</feature>